<feature type="compositionally biased region" description="Low complexity" evidence="4">
    <location>
        <begin position="1238"/>
        <end position="1251"/>
    </location>
</feature>
<evidence type="ECO:0000256" key="2">
    <source>
        <dbReference type="PROSITE-ProRule" id="PRU00192"/>
    </source>
</evidence>
<dbReference type="CDD" id="cd06766">
    <property type="entry name" value="PDZ4_DLG5-like"/>
    <property type="match status" value="1"/>
</dbReference>
<dbReference type="FunFam" id="2.30.42.10:FF:000152">
    <property type="entry name" value="disks large homolog 5 isoform X1"/>
    <property type="match status" value="1"/>
</dbReference>
<feature type="compositionally biased region" description="Low complexity" evidence="4">
    <location>
        <begin position="1431"/>
        <end position="1445"/>
    </location>
</feature>
<feature type="compositionally biased region" description="Low complexity" evidence="4">
    <location>
        <begin position="1264"/>
        <end position="1279"/>
    </location>
</feature>
<feature type="region of interest" description="Disordered" evidence="4">
    <location>
        <begin position="99"/>
        <end position="123"/>
    </location>
</feature>
<comment type="caution">
    <text evidence="8">The sequence shown here is derived from an EMBL/GenBank/DDBJ whole genome shotgun (WGS) entry which is preliminary data.</text>
</comment>
<accession>A0A226NBY7</accession>
<dbReference type="Pfam" id="PF00595">
    <property type="entry name" value="PDZ"/>
    <property type="match status" value="3"/>
</dbReference>
<keyword evidence="9" id="KW-1185">Reference proteome</keyword>
<dbReference type="SMART" id="SM00326">
    <property type="entry name" value="SH3"/>
    <property type="match status" value="1"/>
</dbReference>
<dbReference type="InterPro" id="IPR035537">
    <property type="entry name" value="DLG5_SH3"/>
</dbReference>
<evidence type="ECO:0000259" key="6">
    <source>
        <dbReference type="PROSITE" id="PS50052"/>
    </source>
</evidence>
<feature type="compositionally biased region" description="Polar residues" evidence="4">
    <location>
        <begin position="1252"/>
        <end position="1263"/>
    </location>
</feature>
<dbReference type="OrthoDB" id="10067129at2759"/>
<dbReference type="FunFam" id="2.30.30.40:FF:000130">
    <property type="entry name" value="Discs large 5, isoform A"/>
    <property type="match status" value="1"/>
</dbReference>
<dbReference type="InterPro" id="IPR008144">
    <property type="entry name" value="Guanylate_kin-like_dom"/>
</dbReference>
<dbReference type="SMART" id="SM00228">
    <property type="entry name" value="PDZ"/>
    <property type="match status" value="4"/>
</dbReference>
<dbReference type="PROSITE" id="PS50106">
    <property type="entry name" value="PDZ"/>
    <property type="match status" value="4"/>
</dbReference>
<keyword evidence="3" id="KW-0175">Coiled coil</keyword>
<feature type="compositionally biased region" description="Polar residues" evidence="4">
    <location>
        <begin position="1389"/>
        <end position="1424"/>
    </location>
</feature>
<dbReference type="CDD" id="cd06765">
    <property type="entry name" value="PDZ2_DLG5-like"/>
    <property type="match status" value="1"/>
</dbReference>
<dbReference type="InterPro" id="IPR001478">
    <property type="entry name" value="PDZ"/>
</dbReference>
<dbReference type="Gene3D" id="2.30.30.40">
    <property type="entry name" value="SH3 Domains"/>
    <property type="match status" value="1"/>
</dbReference>
<gene>
    <name evidence="8" type="ORF">ASZ78_001801</name>
</gene>
<dbReference type="InterPro" id="IPR053004">
    <property type="entry name" value="MAGUK_Signaling_Regulators"/>
</dbReference>
<dbReference type="CDD" id="cd06767">
    <property type="entry name" value="PDZ3_DLG5-like"/>
    <property type="match status" value="1"/>
</dbReference>
<dbReference type="InterPro" id="IPR036028">
    <property type="entry name" value="SH3-like_dom_sf"/>
</dbReference>
<dbReference type="InterPro" id="IPR008145">
    <property type="entry name" value="GK/Ca_channel_bsu"/>
</dbReference>
<dbReference type="PROSITE" id="PS50052">
    <property type="entry name" value="GUANYLATE_KINASE_2"/>
    <property type="match status" value="1"/>
</dbReference>
<dbReference type="GO" id="GO:0005886">
    <property type="term" value="C:plasma membrane"/>
    <property type="evidence" value="ECO:0007669"/>
    <property type="project" value="TreeGrafter"/>
</dbReference>
<feature type="domain" description="PDZ" evidence="7">
    <location>
        <begin position="1464"/>
        <end position="1544"/>
    </location>
</feature>
<dbReference type="InterPro" id="IPR036034">
    <property type="entry name" value="PDZ_sf"/>
</dbReference>
<dbReference type="PANTHER" id="PTHR46360">
    <property type="entry name" value="DISKS LARGE HOMOLOG 5"/>
    <property type="match status" value="1"/>
</dbReference>
<feature type="region of interest" description="Disordered" evidence="4">
    <location>
        <begin position="1238"/>
        <end position="1296"/>
    </location>
</feature>
<dbReference type="CDD" id="cd11860">
    <property type="entry name" value="SH3_DLG5"/>
    <property type="match status" value="1"/>
</dbReference>
<feature type="domain" description="Guanylate kinase-like" evidence="6">
    <location>
        <begin position="1737"/>
        <end position="1867"/>
    </location>
</feature>
<dbReference type="GO" id="GO:0035331">
    <property type="term" value="P:negative regulation of hippo signaling"/>
    <property type="evidence" value="ECO:0007669"/>
    <property type="project" value="TreeGrafter"/>
</dbReference>
<dbReference type="InterPro" id="IPR001452">
    <property type="entry name" value="SH3_domain"/>
</dbReference>
<dbReference type="InterPro" id="IPR006907">
    <property type="entry name" value="DLG5_N"/>
</dbReference>
<evidence type="ECO:0000256" key="1">
    <source>
        <dbReference type="ARBA" id="ARBA00022443"/>
    </source>
</evidence>
<dbReference type="EMBL" id="MCFN01000103">
    <property type="protein sequence ID" value="OXB65133.1"/>
    <property type="molecule type" value="Genomic_DNA"/>
</dbReference>
<dbReference type="CDD" id="cd06764">
    <property type="entry name" value="PDZ1_DLG5-like"/>
    <property type="match status" value="1"/>
</dbReference>
<evidence type="ECO:0000256" key="4">
    <source>
        <dbReference type="SAM" id="MobiDB-lite"/>
    </source>
</evidence>
<dbReference type="Proteomes" id="UP000198323">
    <property type="component" value="Unassembled WGS sequence"/>
</dbReference>
<dbReference type="SUPFAM" id="SSF50044">
    <property type="entry name" value="SH3-domain"/>
    <property type="match status" value="1"/>
</dbReference>
<dbReference type="SUPFAM" id="SSF52540">
    <property type="entry name" value="P-loop containing nucleoside triphosphate hydrolases"/>
    <property type="match status" value="1"/>
</dbReference>
<feature type="domain" description="SH3" evidence="5">
    <location>
        <begin position="1555"/>
        <end position="1623"/>
    </location>
</feature>
<evidence type="ECO:0008006" key="10">
    <source>
        <dbReference type="Google" id="ProtNLM"/>
    </source>
</evidence>
<feature type="region of interest" description="Disordered" evidence="4">
    <location>
        <begin position="1388"/>
        <end position="1460"/>
    </location>
</feature>
<dbReference type="InterPro" id="IPR027417">
    <property type="entry name" value="P-loop_NTPase"/>
</dbReference>
<feature type="domain" description="PDZ" evidence="7">
    <location>
        <begin position="764"/>
        <end position="855"/>
    </location>
</feature>
<evidence type="ECO:0000259" key="5">
    <source>
        <dbReference type="PROSITE" id="PS50002"/>
    </source>
</evidence>
<feature type="domain" description="PDZ" evidence="7">
    <location>
        <begin position="1304"/>
        <end position="1383"/>
    </location>
</feature>
<evidence type="ECO:0000313" key="8">
    <source>
        <dbReference type="EMBL" id="OXB65133.1"/>
    </source>
</evidence>
<evidence type="ECO:0000259" key="7">
    <source>
        <dbReference type="PROSITE" id="PS50106"/>
    </source>
</evidence>
<feature type="region of interest" description="Disordered" evidence="4">
    <location>
        <begin position="1025"/>
        <end position="1155"/>
    </location>
</feature>
<feature type="compositionally biased region" description="Low complexity" evidence="4">
    <location>
        <begin position="1097"/>
        <end position="1116"/>
    </location>
</feature>
<feature type="domain" description="PDZ" evidence="7">
    <location>
        <begin position="679"/>
        <end position="769"/>
    </location>
</feature>
<feature type="coiled-coil region" evidence="3">
    <location>
        <begin position="421"/>
        <end position="658"/>
    </location>
</feature>
<dbReference type="Gene3D" id="2.30.42.10">
    <property type="match status" value="4"/>
</dbReference>
<feature type="compositionally biased region" description="Polar residues" evidence="4">
    <location>
        <begin position="1053"/>
        <end position="1064"/>
    </location>
</feature>
<dbReference type="PANTHER" id="PTHR46360:SF1">
    <property type="entry name" value="DISKS LARGE HOMOLOG 5"/>
    <property type="match status" value="1"/>
</dbReference>
<dbReference type="PROSITE" id="PS50002">
    <property type="entry name" value="SH3"/>
    <property type="match status" value="1"/>
</dbReference>
<reference evidence="8 9" key="1">
    <citation type="submission" date="2016-07" db="EMBL/GenBank/DDBJ databases">
        <title>Disparate Historic Effective Population Sizes Predicted by Modern Levels of Genome Diversity for the Scaled Quail (Callipepla squamata) and the Northern Bobwhite (Colinus virginianus): Inferences from First and Second Generation Draft Genome Assemblies for Sympatric New World Quail.</title>
        <authorList>
            <person name="Oldeschulte D.L."/>
            <person name="Halley Y.A."/>
            <person name="Bhattarai E.K."/>
            <person name="Brashear W.A."/>
            <person name="Hill J."/>
            <person name="Metz R.P."/>
            <person name="Johnson C.D."/>
            <person name="Rollins D."/>
            <person name="Peterson M.J."/>
            <person name="Bickhart D.M."/>
            <person name="Decker J.E."/>
            <person name="Seabury C.M."/>
        </authorList>
    </citation>
    <scope>NUCLEOTIDE SEQUENCE [LARGE SCALE GENOMIC DNA]</scope>
    <source>
        <strain evidence="8 9">Texas</strain>
        <tissue evidence="8">Leg muscle</tissue>
    </source>
</reference>
<evidence type="ECO:0000256" key="3">
    <source>
        <dbReference type="SAM" id="Coils"/>
    </source>
</evidence>
<sequence>MTEVDKVVELLEAAGALGPRDLRDLEAAGGGKAELLIALLLAKERDHFQDLRVALEKTQPHLLSILYLNGVAGAPAAAEETAGSTYSVLSIMPSDSESSSSLSSIGTTGKASSPPPVTDSRQMSEKLETILFQLRQVTRERDELRKRLALSSPGSTFDDCRPSPKPSHDYERLKIQCMKAMSDLQSLQNQHTKTLKRCEEAAKEADFYHTLHSRLLSDQSQLKEDMDTLKRKNTQLVREHNHLQQSCEEMKRLHDEDQKEITDLRSQQQQVMKQNGSSEILNKLYDTAMDKLEGVKKDYDALRKRYNEKIASHNTDLSRLEQAEEENRRLQKQIDMLMKQRDTAIHFQQQCSSSLRRFESVQQELSNATAQNKELQREMERLQSEVTRFKTMQLKAAKDSEKYKEERDSVFNEYRLIMSERDQVIKEVDKLQTELELAESKLKNTSSEKRVASEEMEALRQELNSALVKRDRAICERNELLEKYCHEVKDKAEAQKELDQACKDIETVKEERDVARKERTEAIIQRDHLLREYYQARQIQDSATLDIERANKEIEMLRKQYEAMSQELKEAVQEAEVAKCRRDWAFQERDKIVAERESIRTLCDNLRRERDRAVSDLAEALRNLDDMRKQKNDAVRELKELKEKMENQLEKEARFRQLMAHSSHDSAIDTDSLEWETEIVEFEKDRDDMDLKALGFDVAEGVNEPYLPGDCGIFVTKVDKGSIVDGRLRVNDWLLKINDVDLTNKDKKQVIKAVLNGGGVINMVVRRRKSLGGRVVTPLHINVSGHKDSGVSLENGVFVAAVVPGSPAAKEGSLTVGDRIIAINGIALDNKSLNECEALLRNCRDSLTLSLLKVFPQSSSWSGQNIFENLKESEKISNCRVHASEIQAQNKRNLKLNSSTQTDIFNPDIVDVKKDQSDQGTRSFCEHKPFPNNTLRVDSHRNTVHSCHSNSEHSLSSFSPETYGDRGYGVVDLDNRRLPYEPTESDCMMVETAFDKGHGAKHSGGTWPKVMVNISAAETEKFSVYKKPKQRKSIFDPDTFKRPPTPPKLEYLSPNQVTGHSPQPSKAEVASTPPTPPKRSDSIKFKHKQQASSASESTVTTGSPPTSPATAQAPVSLALKQDSATLKGRSRNAGNYYREEGIDSTHLSSRKSCEDDIGFQRVEEPEIKRPRPKSAPALRHKMTPMPIPNPALQVQKYTPASEEHLSPELQEWAPYSPKRSARHSDGFVSSTLYTGAMSSGSLSHSECSSPSLITPPQSPLNLETSSFASSQSQNSLSTLPRISISPVSVGERRKDRPYMEEPRHVKVQKGSEPLGISIVSGENGGIFVSKVTSGSIAHQAGLEYGDQLLEFNGINLRNATEQQARLIIGQQCDTITILAQYNPHMYQLGNHSRSSSRLEPVSNHSTPQGSGAATPDNHSIIDTVSEQDEGTMTPPSKQTTPTTSPRNSLRGTVDTNKRTPEPRTVVVKKSQVDLGIQICGGNLYGIFVSDVDDDSPAKGPDGLVLGDMILEYGSIDMRTKTAEEAYLEMLKPGENIKIKTQYRIEEFNRIKELPGDGFFIRALYDRLAEVEQDLSFKKDDILYVDDTLPQGNFGCWMAWQLDENAQKLERGQIPSKYMMDQEFYRRHSMSETKDESSSSKTLSAAARRSFFRRKHKHKRSGSKDGKDLLALDTISTDSIPFLDDSASLAYQRVQKVDCTSPRPVLILGPLLDAVKDMLVKESPGKFCRCPLEVMKASQQAIERGVKDCLFIDYKRRSGHFDVTTVASIKEITEKDCHCLLDIAPHAIERLHSVHIYPIVIFIRYKNAKQIKEQKDPIFLRDKVTQKHSKEQFETAQKIEQEYSKYFTAKLWYKMTEDTASNLYDLLLIYRQVFTYLLTNLCIVFAMT</sequence>
<dbReference type="STRING" id="9009.A0A226NBY7"/>
<dbReference type="SUPFAM" id="SSF50156">
    <property type="entry name" value="PDZ domain-like"/>
    <property type="match status" value="4"/>
</dbReference>
<dbReference type="Gene3D" id="3.40.50.300">
    <property type="entry name" value="P-loop containing nucleotide triphosphate hydrolases"/>
    <property type="match status" value="1"/>
</dbReference>
<evidence type="ECO:0000313" key="9">
    <source>
        <dbReference type="Proteomes" id="UP000198323"/>
    </source>
</evidence>
<dbReference type="Pfam" id="PF16610">
    <property type="entry name" value="dbPDZ_assoc"/>
    <property type="match status" value="1"/>
</dbReference>
<keyword evidence="1 2" id="KW-0728">SH3 domain</keyword>
<feature type="coiled-coil region" evidence="3">
    <location>
        <begin position="127"/>
        <end position="392"/>
    </location>
</feature>
<protein>
    <recommendedName>
        <fullName evidence="10">Discs large MAGUK scaffold protein 5</fullName>
    </recommendedName>
</protein>
<proteinExistence type="predicted"/>
<dbReference type="SMART" id="SM00072">
    <property type="entry name" value="GuKc"/>
    <property type="match status" value="1"/>
</dbReference>
<dbReference type="Pfam" id="PF04822">
    <property type="entry name" value="Takusan"/>
    <property type="match status" value="1"/>
</dbReference>
<dbReference type="Pfam" id="PF00625">
    <property type="entry name" value="Guanylate_kin"/>
    <property type="match status" value="1"/>
</dbReference>
<name>A0A226NBY7_CALSU</name>
<organism evidence="8 9">
    <name type="scientific">Callipepla squamata</name>
    <name type="common">Scaled quail</name>
    <dbReference type="NCBI Taxonomy" id="9009"/>
    <lineage>
        <taxon>Eukaryota</taxon>
        <taxon>Metazoa</taxon>
        <taxon>Chordata</taxon>
        <taxon>Craniata</taxon>
        <taxon>Vertebrata</taxon>
        <taxon>Euteleostomi</taxon>
        <taxon>Archelosauria</taxon>
        <taxon>Archosauria</taxon>
        <taxon>Dinosauria</taxon>
        <taxon>Saurischia</taxon>
        <taxon>Theropoda</taxon>
        <taxon>Coelurosauria</taxon>
        <taxon>Aves</taxon>
        <taxon>Neognathae</taxon>
        <taxon>Galloanserae</taxon>
        <taxon>Galliformes</taxon>
        <taxon>Odontophoridae</taxon>
        <taxon>Callipepla</taxon>
    </lineage>
</organism>